<reference evidence="2 3" key="1">
    <citation type="submission" date="2019-04" db="EMBL/GenBank/DDBJ databases">
        <title>An improved genome assembly and genetic linkage map for asparagus bean, Vigna unguiculata ssp. sesquipedialis.</title>
        <authorList>
            <person name="Xia Q."/>
            <person name="Zhang R."/>
            <person name="Dong Y."/>
        </authorList>
    </citation>
    <scope>NUCLEOTIDE SEQUENCE [LARGE SCALE GENOMIC DNA]</scope>
    <source>
        <tissue evidence="2">Leaf</tissue>
    </source>
</reference>
<protein>
    <submittedName>
        <fullName evidence="2">Uncharacterized protein</fullName>
    </submittedName>
</protein>
<organism evidence="2 3">
    <name type="scientific">Vigna unguiculata</name>
    <name type="common">Cowpea</name>
    <dbReference type="NCBI Taxonomy" id="3917"/>
    <lineage>
        <taxon>Eukaryota</taxon>
        <taxon>Viridiplantae</taxon>
        <taxon>Streptophyta</taxon>
        <taxon>Embryophyta</taxon>
        <taxon>Tracheophyta</taxon>
        <taxon>Spermatophyta</taxon>
        <taxon>Magnoliopsida</taxon>
        <taxon>eudicotyledons</taxon>
        <taxon>Gunneridae</taxon>
        <taxon>Pentapetalae</taxon>
        <taxon>rosids</taxon>
        <taxon>fabids</taxon>
        <taxon>Fabales</taxon>
        <taxon>Fabaceae</taxon>
        <taxon>Papilionoideae</taxon>
        <taxon>50 kb inversion clade</taxon>
        <taxon>NPAAA clade</taxon>
        <taxon>indigoferoid/millettioid clade</taxon>
        <taxon>Phaseoleae</taxon>
        <taxon>Vigna</taxon>
    </lineage>
</organism>
<name>A0A4D6MP29_VIGUN</name>
<dbReference type="AlphaFoldDB" id="A0A4D6MP29"/>
<dbReference type="Proteomes" id="UP000501690">
    <property type="component" value="Linkage Group LG8"/>
</dbReference>
<proteinExistence type="predicted"/>
<evidence type="ECO:0000256" key="1">
    <source>
        <dbReference type="SAM" id="MobiDB-lite"/>
    </source>
</evidence>
<dbReference type="EMBL" id="CP039352">
    <property type="protein sequence ID" value="QCE03176.1"/>
    <property type="molecule type" value="Genomic_DNA"/>
</dbReference>
<sequence>MAGGAKVWWQPNVGGRRRGSRVVVEGRQNSCREREGRLARVAWPEARRDDGSTTVAAQQGGSRGGVA</sequence>
<evidence type="ECO:0000313" key="2">
    <source>
        <dbReference type="EMBL" id="QCE03176.1"/>
    </source>
</evidence>
<gene>
    <name evidence="2" type="ORF">DEO72_LG8g1198</name>
</gene>
<evidence type="ECO:0000313" key="3">
    <source>
        <dbReference type="Proteomes" id="UP000501690"/>
    </source>
</evidence>
<feature type="region of interest" description="Disordered" evidence="1">
    <location>
        <begin position="44"/>
        <end position="67"/>
    </location>
</feature>
<accession>A0A4D6MP29</accession>
<keyword evidence="3" id="KW-1185">Reference proteome</keyword>
<feature type="region of interest" description="Disordered" evidence="1">
    <location>
        <begin position="1"/>
        <end position="21"/>
    </location>
</feature>